<evidence type="ECO:0000313" key="3">
    <source>
        <dbReference type="Proteomes" id="UP000323138"/>
    </source>
</evidence>
<feature type="compositionally biased region" description="Basic and acidic residues" evidence="1">
    <location>
        <begin position="9"/>
        <end position="32"/>
    </location>
</feature>
<dbReference type="InterPro" id="IPR055867">
    <property type="entry name" value="DUF7444"/>
</dbReference>
<evidence type="ECO:0000256" key="1">
    <source>
        <dbReference type="SAM" id="MobiDB-lite"/>
    </source>
</evidence>
<dbReference type="Proteomes" id="UP000323138">
    <property type="component" value="Segment"/>
</dbReference>
<organism evidence="2 3">
    <name type="scientific">Klebsiella phage vB_KpnS_Alina</name>
    <dbReference type="NCBI Taxonomy" id="2591370"/>
    <lineage>
        <taxon>Viruses</taxon>
        <taxon>Duplodnaviria</taxon>
        <taxon>Heunggongvirae</taxon>
        <taxon>Uroviricota</taxon>
        <taxon>Caudoviricetes</taxon>
        <taxon>Drexlerviridae</taxon>
        <taxon>Webervirus</taxon>
        <taxon>Webervirus alina</taxon>
    </lineage>
</organism>
<dbReference type="EMBL" id="MN013083">
    <property type="protein sequence ID" value="QEG12962.1"/>
    <property type="molecule type" value="Genomic_DNA"/>
</dbReference>
<feature type="region of interest" description="Disordered" evidence="1">
    <location>
        <begin position="1"/>
        <end position="43"/>
    </location>
</feature>
<name>A0A5B9NK06_9CAUD</name>
<proteinExistence type="predicted"/>
<evidence type="ECO:0000313" key="2">
    <source>
        <dbReference type="EMBL" id="QEG12962.1"/>
    </source>
</evidence>
<accession>A0A5B9NK06</accession>
<dbReference type="Pfam" id="PF24231">
    <property type="entry name" value="DUF7444"/>
    <property type="match status" value="1"/>
</dbReference>
<keyword evidence="3" id="KW-1185">Reference proteome</keyword>
<gene>
    <name evidence="2" type="ORF">ALINA_8</name>
</gene>
<protein>
    <submittedName>
        <fullName evidence="2">Uncharacterized protein</fullName>
    </submittedName>
</protein>
<sequence>MCLNQTSPKQERYKMAKKDTATIEPEINEKPETSQPETAKPDMVTMENVGACLIKFDGKKVLPGETFEIEESQVDRFRHDIFKGRVEFHDDIRRTRDYIAAVKAKAKTIVQPTSAE</sequence>
<reference evidence="2 3" key="1">
    <citation type="submission" date="2019-04" db="EMBL/GenBank/DDBJ databases">
        <authorList>
            <person name="Sirrine M.R."/>
            <person name="Thurgood T.L."/>
            <person name="Sharma R."/>
            <person name="Arens D.K."/>
            <person name="Kruger J.L."/>
            <person name="Thompson D.W."/>
            <person name="Grose J.H."/>
        </authorList>
    </citation>
    <scope>NUCLEOTIDE SEQUENCE [LARGE SCALE GENOMIC DNA]</scope>
</reference>